<dbReference type="RefSeq" id="WP_261695993.1">
    <property type="nucleotide sequence ID" value="NZ_CP104694.1"/>
</dbReference>
<feature type="domain" description="Peptidase M1 membrane alanine aminopeptidase" evidence="2">
    <location>
        <begin position="870"/>
        <end position="1065"/>
    </location>
</feature>
<feature type="transmembrane region" description="Helical" evidence="1">
    <location>
        <begin position="101"/>
        <end position="126"/>
    </location>
</feature>
<feature type="transmembrane region" description="Helical" evidence="1">
    <location>
        <begin position="408"/>
        <end position="430"/>
    </location>
</feature>
<feature type="transmembrane region" description="Helical" evidence="1">
    <location>
        <begin position="244"/>
        <end position="263"/>
    </location>
</feature>
<feature type="transmembrane region" description="Helical" evidence="1">
    <location>
        <begin position="525"/>
        <end position="545"/>
    </location>
</feature>
<dbReference type="InterPro" id="IPR014782">
    <property type="entry name" value="Peptidase_M1_dom"/>
</dbReference>
<evidence type="ECO:0000259" key="2">
    <source>
        <dbReference type="Pfam" id="PF01433"/>
    </source>
</evidence>
<feature type="transmembrane region" description="Helical" evidence="1">
    <location>
        <begin position="175"/>
        <end position="192"/>
    </location>
</feature>
<feature type="transmembrane region" description="Helical" evidence="1">
    <location>
        <begin position="17"/>
        <end position="36"/>
    </location>
</feature>
<feature type="transmembrane region" description="Helical" evidence="1">
    <location>
        <begin position="56"/>
        <end position="80"/>
    </location>
</feature>
<organism evidence="3 4">
    <name type="scientific">Tahibacter amnicola</name>
    <dbReference type="NCBI Taxonomy" id="2976241"/>
    <lineage>
        <taxon>Bacteria</taxon>
        <taxon>Pseudomonadati</taxon>
        <taxon>Pseudomonadota</taxon>
        <taxon>Gammaproteobacteria</taxon>
        <taxon>Lysobacterales</taxon>
        <taxon>Rhodanobacteraceae</taxon>
        <taxon>Tahibacter</taxon>
    </lineage>
</organism>
<keyword evidence="3" id="KW-0031">Aminopeptidase</keyword>
<evidence type="ECO:0000256" key="1">
    <source>
        <dbReference type="SAM" id="Phobius"/>
    </source>
</evidence>
<gene>
    <name evidence="3" type="ORF">N4264_05105</name>
</gene>
<dbReference type="Pfam" id="PF01433">
    <property type="entry name" value="Peptidase_M1"/>
    <property type="match status" value="1"/>
</dbReference>
<feature type="transmembrane region" description="Helical" evidence="1">
    <location>
        <begin position="476"/>
        <end position="498"/>
    </location>
</feature>
<sequence>MWTEFFRFDLRYHLRQPLLWVMAIALMAIAFTSAGSDAMRVGGAIGNVLLNAPVVIARQLSVLSIISMFLVVVFIAGAVLRDSEVGIADLLFATPIGKRDYLLGRFLAGFSVCLLIFALITLAMMLGAQLPSIDPERLGPFSLTSYAWAFGVFVVPNLLFIAALLLLLAAVTRSLIIVHVGVLAFMVLWAMAGSLRDGAGSESIAVLLDPFGIRALTQATRYFSAAQSNSELPALSGLLLINRLMWTGIALGLFAATAGFFKLQQPGRGRRRWRAANPVDAPTSPTQQASPRRILPQFSAGTTLPQLWSLLRFDARSVLKSLPFLIMLLLALANFVTNYSIGGLRFDSTPYPLTRLLLEELDGGIGFVLVIVVLFYSGELVFRDRQVRIADVTDALPVPVGAQLLAKVGALCAVILAFLCSGVVVAIGIQSIKGGAPIEIGLYAQSTLLSAAYYAVLAASFVAIHACVPHKFVGHLLALALLASGAMLSSIGVSHPLWRFNALPALTYSDINGYGHLLQGWRWYALYWGCFAAVLLLLALVFSSHGRAAGLRARLAVARQRLHGRMGVSLAVALTGFFSVGAWIYYNTSILNQYESSATQLDHQAEYERRYRKYLAVPSPSLTRVETDVAIFPAERRATIRGRYELQNRTNAAVDTLVIQTDRQAVTTFEQLPAHRVDVDDAEFGFRVLTLERPLAPGERFSLGFRVEASKSGFDSDASPGLIHGNGTMLTSENYFPKFGYVQAYELEDRNERRERGLGEPQRMPKLEDLAARQSNYWKLWGFDADFIAFDATISTSADQSAVAPGRLVKTWEQDGRRYFHYVMDRPILPFFSFQSGRWQVASSDWHGLPIEVYHDPKHGYNTGSMIRGTQQALDYFTEHFGPYPHASVRIVEFPLYQGYARSLPGVIPFSESLGFINDVRDPDGVDHVFYITAHELAHQWWGDQAIAANVQGGGMITESLAEYSALMVMEKVFGAEKVRRILRYDLDQYLAGRGQERVEELPLYRSENQVYVQYRKGSMAFYRLREVIGEAALNRALRRFLDEHRYRTRPYVTSEDLLAAIRAEAPADAQTLITDLFQRIVVYDNRVVSADAKPLADGQWRVTFKLRLSKSEADGKGKETPRDYDEPVDLAIFARGSDAQPGSERVLWRQQRSLPAGESTIEVTVGEAPFEVGVDPYNLLIDRAADDNRKRVSVAE</sequence>
<feature type="transmembrane region" description="Helical" evidence="1">
    <location>
        <begin position="442"/>
        <end position="464"/>
    </location>
</feature>
<keyword evidence="1" id="KW-0812">Transmembrane</keyword>
<keyword evidence="1" id="KW-0472">Membrane</keyword>
<dbReference type="GO" id="GO:0004177">
    <property type="term" value="F:aminopeptidase activity"/>
    <property type="evidence" value="ECO:0007669"/>
    <property type="project" value="UniProtKB-KW"/>
</dbReference>
<accession>A0ABY6BIW0</accession>
<keyword evidence="1" id="KW-1133">Transmembrane helix</keyword>
<dbReference type="Proteomes" id="UP001064632">
    <property type="component" value="Chromosome"/>
</dbReference>
<proteinExistence type="predicted"/>
<dbReference type="EMBL" id="CP104694">
    <property type="protein sequence ID" value="UXI69035.1"/>
    <property type="molecule type" value="Genomic_DNA"/>
</dbReference>
<feature type="transmembrane region" description="Helical" evidence="1">
    <location>
        <begin position="322"/>
        <end position="341"/>
    </location>
</feature>
<dbReference type="Gene3D" id="1.10.390.10">
    <property type="entry name" value="Neutral Protease Domain 2"/>
    <property type="match status" value="1"/>
</dbReference>
<keyword evidence="4" id="KW-1185">Reference proteome</keyword>
<evidence type="ECO:0000313" key="3">
    <source>
        <dbReference type="EMBL" id="UXI69035.1"/>
    </source>
</evidence>
<dbReference type="InterPro" id="IPR027268">
    <property type="entry name" value="Peptidase_M4/M1_CTD_sf"/>
</dbReference>
<reference evidence="3" key="1">
    <citation type="submission" date="2022-09" db="EMBL/GenBank/DDBJ databases">
        <title>Tahibacter sp. nov., isolated from a fresh water.</title>
        <authorList>
            <person name="Baek J.H."/>
            <person name="Lee J.K."/>
            <person name="Kim J.M."/>
            <person name="Jeon C.O."/>
        </authorList>
    </citation>
    <scope>NUCLEOTIDE SEQUENCE</scope>
    <source>
        <strain evidence="3">W38</strain>
    </source>
</reference>
<feature type="transmembrane region" description="Helical" evidence="1">
    <location>
        <begin position="361"/>
        <end position="382"/>
    </location>
</feature>
<keyword evidence="3" id="KW-0645">Protease</keyword>
<feature type="transmembrane region" description="Helical" evidence="1">
    <location>
        <begin position="146"/>
        <end position="168"/>
    </location>
</feature>
<dbReference type="SUPFAM" id="SSF55486">
    <property type="entry name" value="Metalloproteases ('zincins'), catalytic domain"/>
    <property type="match status" value="1"/>
</dbReference>
<protein>
    <submittedName>
        <fullName evidence="3">M1 family aminopeptidase</fullName>
    </submittedName>
</protein>
<keyword evidence="3" id="KW-0378">Hydrolase</keyword>
<evidence type="ECO:0000313" key="4">
    <source>
        <dbReference type="Proteomes" id="UP001064632"/>
    </source>
</evidence>
<feature type="transmembrane region" description="Helical" evidence="1">
    <location>
        <begin position="566"/>
        <end position="586"/>
    </location>
</feature>
<name>A0ABY6BIW0_9GAMM</name>